<keyword evidence="3" id="KW-0949">S-adenosyl-L-methionine</keyword>
<dbReference type="InterPro" id="IPR050105">
    <property type="entry name" value="MoCo_biosynth_MoaA/MoaC"/>
</dbReference>
<dbReference type="InterPro" id="IPR007197">
    <property type="entry name" value="rSAM"/>
</dbReference>
<evidence type="ECO:0000256" key="3">
    <source>
        <dbReference type="ARBA" id="ARBA00022691"/>
    </source>
</evidence>
<dbReference type="GO" id="GO:0061798">
    <property type="term" value="F:GTP 3',8'-cyclase activity"/>
    <property type="evidence" value="ECO:0007669"/>
    <property type="project" value="TreeGrafter"/>
</dbReference>
<dbReference type="InterPro" id="IPR013483">
    <property type="entry name" value="MoaA"/>
</dbReference>
<proteinExistence type="predicted"/>
<sequence>MAERHTLPSSATRFSDGLKGSLKNSKQPPHTPKPRTMTDTRPLTDPYQRRLSYLRLSVTDLCNYRCTYCLPDGYQGKAKPDELTLPEIQTLVTAFAASGTRKIRVTGGEPTLRRDLADIIAACKAAPQIENVALTTNAYRLGKIFPACRAAGLDKLNVSIDSFNPDTFQKITGKNECQNILRDLETILDSGFYGIKINTLLLRQYAGQTLPDALAYIKTRPVTLRFIELMQTGDNLGFFNREHLSAAKIERSLQREGWQLHPRQPHAGPAREYFHRDFAGSIGFIAPYSQDFCKSCNRLRVTAQGKMHLCLFGGIAYDLRDYLKNADSDGLRRYLYETVAQKPEHHYLHDKKVGLITNLSMTGG</sequence>
<dbReference type="Pfam" id="PF06463">
    <property type="entry name" value="Mob_synth_C"/>
    <property type="match status" value="1"/>
</dbReference>
<dbReference type="SFLD" id="SFLDS00029">
    <property type="entry name" value="Radical_SAM"/>
    <property type="match status" value="1"/>
</dbReference>
<evidence type="ECO:0000256" key="7">
    <source>
        <dbReference type="ARBA" id="ARBA00023014"/>
    </source>
</evidence>
<accession>F2BDU6</accession>
<evidence type="ECO:0000256" key="9">
    <source>
        <dbReference type="ARBA" id="ARBA00023150"/>
    </source>
</evidence>
<keyword evidence="5" id="KW-0547">Nucleotide-binding</keyword>
<keyword evidence="8" id="KW-0342">GTP-binding</keyword>
<dbReference type="InterPro" id="IPR010505">
    <property type="entry name" value="MoaA_twitch"/>
</dbReference>
<name>F2BDU6_9NEIS</name>
<dbReference type="PROSITE" id="PS51918">
    <property type="entry name" value="RADICAL_SAM"/>
    <property type="match status" value="1"/>
</dbReference>
<dbReference type="NCBIfam" id="TIGR02666">
    <property type="entry name" value="moaA"/>
    <property type="match status" value="1"/>
</dbReference>
<evidence type="ECO:0000256" key="4">
    <source>
        <dbReference type="ARBA" id="ARBA00022723"/>
    </source>
</evidence>
<protein>
    <submittedName>
        <fullName evidence="13">Molybdenum cofactor biosynthesis protein A</fullName>
    </submittedName>
</protein>
<keyword evidence="10" id="KW-0456">Lyase</keyword>
<dbReference type="CDD" id="cd21117">
    <property type="entry name" value="Twitch_MoaA"/>
    <property type="match status" value="1"/>
</dbReference>
<evidence type="ECO:0000259" key="12">
    <source>
        <dbReference type="PROSITE" id="PS51918"/>
    </source>
</evidence>
<dbReference type="Pfam" id="PF04055">
    <property type="entry name" value="Radical_SAM"/>
    <property type="match status" value="1"/>
</dbReference>
<dbReference type="SFLD" id="SFLDG01383">
    <property type="entry name" value="cyclic_pyranopterin_phosphate"/>
    <property type="match status" value="1"/>
</dbReference>
<keyword evidence="4" id="KW-0479">Metal-binding</keyword>
<evidence type="ECO:0000256" key="10">
    <source>
        <dbReference type="ARBA" id="ARBA00023239"/>
    </source>
</evidence>
<dbReference type="InterPro" id="IPR058240">
    <property type="entry name" value="rSAM_sf"/>
</dbReference>
<evidence type="ECO:0000256" key="6">
    <source>
        <dbReference type="ARBA" id="ARBA00023004"/>
    </source>
</evidence>
<dbReference type="SFLD" id="SFLDG01067">
    <property type="entry name" value="SPASM/twitch_domain_containing"/>
    <property type="match status" value="1"/>
</dbReference>
<feature type="domain" description="Radical SAM core" evidence="12">
    <location>
        <begin position="46"/>
        <end position="267"/>
    </location>
</feature>
<dbReference type="PANTHER" id="PTHR22960:SF28">
    <property type="entry name" value="GTP 3',8-CYCLASE"/>
    <property type="match status" value="1"/>
</dbReference>
<evidence type="ECO:0000256" key="1">
    <source>
        <dbReference type="ARBA" id="ARBA00001966"/>
    </source>
</evidence>
<dbReference type="Gene3D" id="3.20.20.70">
    <property type="entry name" value="Aldolase class I"/>
    <property type="match status" value="1"/>
</dbReference>
<dbReference type="PANTHER" id="PTHR22960">
    <property type="entry name" value="MOLYBDOPTERIN COFACTOR SYNTHESIS PROTEIN A"/>
    <property type="match status" value="1"/>
</dbReference>
<dbReference type="GO" id="GO:0046872">
    <property type="term" value="F:metal ion binding"/>
    <property type="evidence" value="ECO:0007669"/>
    <property type="project" value="UniProtKB-KW"/>
</dbReference>
<evidence type="ECO:0000256" key="8">
    <source>
        <dbReference type="ARBA" id="ARBA00023134"/>
    </source>
</evidence>
<dbReference type="GO" id="GO:0061799">
    <property type="term" value="F:cyclic pyranopterin monophosphate synthase activity"/>
    <property type="evidence" value="ECO:0007669"/>
    <property type="project" value="TreeGrafter"/>
</dbReference>
<keyword evidence="2" id="KW-0004">4Fe-4S</keyword>
<keyword evidence="14" id="KW-1185">Reference proteome</keyword>
<dbReference type="GO" id="GO:0005525">
    <property type="term" value="F:GTP binding"/>
    <property type="evidence" value="ECO:0007669"/>
    <property type="project" value="UniProtKB-KW"/>
</dbReference>
<dbReference type="AlphaFoldDB" id="F2BDU6"/>
<organism evidence="13 14">
    <name type="scientific">Neisseria bacilliformis ATCC BAA-1200</name>
    <dbReference type="NCBI Taxonomy" id="888742"/>
    <lineage>
        <taxon>Bacteria</taxon>
        <taxon>Pseudomonadati</taxon>
        <taxon>Pseudomonadota</taxon>
        <taxon>Betaproteobacteria</taxon>
        <taxon>Neisseriales</taxon>
        <taxon>Neisseriaceae</taxon>
        <taxon>Neisseria</taxon>
    </lineage>
</organism>
<gene>
    <name evidence="13" type="primary">moaA</name>
    <name evidence="13" type="ORF">HMPREF9123_1902</name>
</gene>
<evidence type="ECO:0000313" key="13">
    <source>
        <dbReference type="EMBL" id="EGF10265.1"/>
    </source>
</evidence>
<evidence type="ECO:0000256" key="5">
    <source>
        <dbReference type="ARBA" id="ARBA00022741"/>
    </source>
</evidence>
<evidence type="ECO:0000313" key="14">
    <source>
        <dbReference type="Proteomes" id="UP000004105"/>
    </source>
</evidence>
<dbReference type="EMBL" id="AFAY01000042">
    <property type="protein sequence ID" value="EGF10265.1"/>
    <property type="molecule type" value="Genomic_DNA"/>
</dbReference>
<comment type="cofactor">
    <cofactor evidence="1">
        <name>[4Fe-4S] cluster</name>
        <dbReference type="ChEBI" id="CHEBI:49883"/>
    </cofactor>
</comment>
<dbReference type="HOGENOM" id="CLU_009273_0_1_4"/>
<dbReference type="CDD" id="cd01335">
    <property type="entry name" value="Radical_SAM"/>
    <property type="match status" value="1"/>
</dbReference>
<evidence type="ECO:0000256" key="11">
    <source>
        <dbReference type="SAM" id="MobiDB-lite"/>
    </source>
</evidence>
<dbReference type="InterPro" id="IPR013785">
    <property type="entry name" value="Aldolase_TIM"/>
</dbReference>
<dbReference type="SFLD" id="SFLDG01386">
    <property type="entry name" value="main_SPASM_domain-containing"/>
    <property type="match status" value="1"/>
</dbReference>
<reference evidence="13 14" key="1">
    <citation type="submission" date="2011-02" db="EMBL/GenBank/DDBJ databases">
        <authorList>
            <person name="Muzny D."/>
            <person name="Qin X."/>
            <person name="Deng J."/>
            <person name="Jiang H."/>
            <person name="Liu Y."/>
            <person name="Qu J."/>
            <person name="Song X.-Z."/>
            <person name="Zhang L."/>
            <person name="Thornton R."/>
            <person name="Coyle M."/>
            <person name="Francisco L."/>
            <person name="Jackson L."/>
            <person name="Javaid M."/>
            <person name="Korchina V."/>
            <person name="Kovar C."/>
            <person name="Mata R."/>
            <person name="Mathew T."/>
            <person name="Ngo R."/>
            <person name="Nguyen L."/>
            <person name="Nguyen N."/>
            <person name="Okwuonu G."/>
            <person name="Ongeri F."/>
            <person name="Pham C."/>
            <person name="Simmons D."/>
            <person name="Wilczek-Boney K."/>
            <person name="Hale W."/>
            <person name="Jakkamsetti A."/>
            <person name="Pham P."/>
            <person name="Ruth R."/>
            <person name="San Lucas F."/>
            <person name="Warren J."/>
            <person name="Zhang J."/>
            <person name="Zhao Z."/>
            <person name="Zhou C."/>
            <person name="Zhu D."/>
            <person name="Lee S."/>
            <person name="Bess C."/>
            <person name="Blankenburg K."/>
            <person name="Forbes L."/>
            <person name="Fu Q."/>
            <person name="Gubbala S."/>
            <person name="Hirani K."/>
            <person name="Jayaseelan J.C."/>
            <person name="Lara F."/>
            <person name="Munidasa M."/>
            <person name="Palculict T."/>
            <person name="Patil S."/>
            <person name="Pu L.-L."/>
            <person name="Saada N."/>
            <person name="Tang L."/>
            <person name="Weissenberger G."/>
            <person name="Zhu Y."/>
            <person name="Hemphill L."/>
            <person name="Shang Y."/>
            <person name="Youmans B."/>
            <person name="Ayvaz T."/>
            <person name="Ross M."/>
            <person name="Santibanez J."/>
            <person name="Aqrawi P."/>
            <person name="Gross S."/>
            <person name="Joshi V."/>
            <person name="Fowler G."/>
            <person name="Nazareth L."/>
            <person name="Reid J."/>
            <person name="Worley K."/>
            <person name="Petrosino J."/>
            <person name="Highlander S."/>
            <person name="Gibbs R."/>
        </authorList>
    </citation>
    <scope>NUCLEOTIDE SEQUENCE [LARGE SCALE GENOMIC DNA]</scope>
    <source>
        <strain evidence="13 14">ATCC BAA-1200</strain>
    </source>
</reference>
<keyword evidence="6" id="KW-0408">Iron</keyword>
<dbReference type="InterPro" id="IPR040064">
    <property type="entry name" value="MoaA-like"/>
</dbReference>
<dbReference type="InterPro" id="IPR006638">
    <property type="entry name" value="Elp3/MiaA/NifB-like_rSAM"/>
</dbReference>
<dbReference type="SMART" id="SM00729">
    <property type="entry name" value="Elp3"/>
    <property type="match status" value="1"/>
</dbReference>
<dbReference type="GO" id="GO:0006777">
    <property type="term" value="P:Mo-molybdopterin cofactor biosynthetic process"/>
    <property type="evidence" value="ECO:0007669"/>
    <property type="project" value="UniProtKB-KW"/>
</dbReference>
<dbReference type="GO" id="GO:0051539">
    <property type="term" value="F:4 iron, 4 sulfur cluster binding"/>
    <property type="evidence" value="ECO:0007669"/>
    <property type="project" value="UniProtKB-KW"/>
</dbReference>
<keyword evidence="9" id="KW-0501">Molybdenum cofactor biosynthesis</keyword>
<dbReference type="SUPFAM" id="SSF102114">
    <property type="entry name" value="Radical SAM enzymes"/>
    <property type="match status" value="1"/>
</dbReference>
<keyword evidence="7" id="KW-0411">Iron-sulfur</keyword>
<comment type="caution">
    <text evidence="13">The sequence shown here is derived from an EMBL/GenBank/DDBJ whole genome shotgun (WGS) entry which is preliminary data.</text>
</comment>
<feature type="region of interest" description="Disordered" evidence="11">
    <location>
        <begin position="1"/>
        <end position="43"/>
    </location>
</feature>
<evidence type="ECO:0000256" key="2">
    <source>
        <dbReference type="ARBA" id="ARBA00022485"/>
    </source>
</evidence>
<dbReference type="Proteomes" id="UP000004105">
    <property type="component" value="Unassembled WGS sequence"/>
</dbReference>